<evidence type="ECO:0000256" key="5">
    <source>
        <dbReference type="ARBA" id="ARBA00047686"/>
    </source>
</evidence>
<evidence type="ECO:0000256" key="2">
    <source>
        <dbReference type="ARBA" id="ARBA00012379"/>
    </source>
</evidence>
<dbReference type="AlphaFoldDB" id="I0GVE9"/>
<reference evidence="7 8" key="1">
    <citation type="submission" date="2011-10" db="EMBL/GenBank/DDBJ databases">
        <title>Whole genome sequence of Selenomonas ruminantium subsp. lactilytica TAM6421.</title>
        <authorList>
            <person name="Oguchi A."/>
            <person name="Ankai A."/>
            <person name="Kaneko J."/>
            <person name="Yamada-Narita S."/>
            <person name="Fukui S."/>
            <person name="Takahashi M."/>
            <person name="Onodera T."/>
            <person name="Kojima S."/>
            <person name="Fushimi T."/>
            <person name="Abe N."/>
            <person name="Kamio Y."/>
            <person name="Yamazaki S."/>
            <person name="Fujita N."/>
        </authorList>
    </citation>
    <scope>NUCLEOTIDE SEQUENCE [LARGE SCALE GENOMIC DNA]</scope>
    <source>
        <strain evidence="8">NBRC 103574 / TAM6421</strain>
        <plasmid evidence="7 8">pSRC4</plasmid>
    </source>
</reference>
<dbReference type="Proteomes" id="UP000007887">
    <property type="component" value="Plasmid pSRC4"/>
</dbReference>
<protein>
    <recommendedName>
        <fullName evidence="2">dUTP diphosphatase</fullName>
        <ecNumber evidence="2">3.6.1.23</ecNumber>
    </recommendedName>
</protein>
<comment type="similarity">
    <text evidence="1">Belongs to the dUTPase family.</text>
</comment>
<geneLocation type="plasmid" evidence="7 8">
    <name>pSRC4</name>
</geneLocation>
<keyword evidence="4" id="KW-0546">Nucleotide metabolism</keyword>
<organism evidence="7 8">
    <name type="scientific">Selenomonas ruminantium subsp. lactilytica (strain NBRC 103574 / TAM6421)</name>
    <dbReference type="NCBI Taxonomy" id="927704"/>
    <lineage>
        <taxon>Bacteria</taxon>
        <taxon>Bacillati</taxon>
        <taxon>Bacillota</taxon>
        <taxon>Negativicutes</taxon>
        <taxon>Selenomonadales</taxon>
        <taxon>Selenomonadaceae</taxon>
        <taxon>Selenomonas</taxon>
    </lineage>
</organism>
<dbReference type="InterPro" id="IPR029054">
    <property type="entry name" value="dUTPase-like"/>
</dbReference>
<dbReference type="HOGENOM" id="CLU_068508_0_0_9"/>
<dbReference type="InterPro" id="IPR036157">
    <property type="entry name" value="dUTPase-like_sf"/>
</dbReference>
<evidence type="ECO:0000256" key="1">
    <source>
        <dbReference type="ARBA" id="ARBA00006581"/>
    </source>
</evidence>
<evidence type="ECO:0000256" key="4">
    <source>
        <dbReference type="ARBA" id="ARBA00023080"/>
    </source>
</evidence>
<dbReference type="GO" id="GO:0046081">
    <property type="term" value="P:dUTP catabolic process"/>
    <property type="evidence" value="ECO:0007669"/>
    <property type="project" value="InterPro"/>
</dbReference>
<dbReference type="KEGG" id="sri:SELR_pSRC400850"/>
<gene>
    <name evidence="7" type="primary">dut</name>
    <name evidence="7" type="ordered locus">SELR_pSRC400850</name>
</gene>
<dbReference type="Gene3D" id="2.70.40.10">
    <property type="match status" value="1"/>
</dbReference>
<keyword evidence="3 7" id="KW-0378">Hydrolase</keyword>
<dbReference type="SUPFAM" id="SSF51283">
    <property type="entry name" value="dUTPase-like"/>
    <property type="match status" value="1"/>
</dbReference>
<evidence type="ECO:0000313" key="7">
    <source>
        <dbReference type="EMBL" id="BAL84736.1"/>
    </source>
</evidence>
<keyword evidence="7" id="KW-0614">Plasmid</keyword>
<dbReference type="CDD" id="cd07557">
    <property type="entry name" value="trimeric_dUTPase"/>
    <property type="match status" value="1"/>
</dbReference>
<dbReference type="PANTHER" id="PTHR11241:SF0">
    <property type="entry name" value="DEOXYURIDINE 5'-TRIPHOSPHATE NUCLEOTIDOHYDROLASE"/>
    <property type="match status" value="1"/>
</dbReference>
<dbReference type="PANTHER" id="PTHR11241">
    <property type="entry name" value="DEOXYURIDINE 5'-TRIPHOSPHATE NUCLEOTIDOHYDROLASE"/>
    <property type="match status" value="1"/>
</dbReference>
<dbReference type="GO" id="GO:0004170">
    <property type="term" value="F:dUTP diphosphatase activity"/>
    <property type="evidence" value="ECO:0007669"/>
    <property type="project" value="UniProtKB-EC"/>
</dbReference>
<feature type="domain" description="dUTPase-like" evidence="6">
    <location>
        <begin position="77"/>
        <end position="189"/>
    </location>
</feature>
<evidence type="ECO:0000313" key="8">
    <source>
        <dbReference type="Proteomes" id="UP000007887"/>
    </source>
</evidence>
<dbReference type="RefSeq" id="WP_014426036.1">
    <property type="nucleotide sequence ID" value="NC_017069.1"/>
</dbReference>
<proteinExistence type="inferred from homology"/>
<dbReference type="EMBL" id="AP012294">
    <property type="protein sequence ID" value="BAL84736.1"/>
    <property type="molecule type" value="Genomic_DNA"/>
</dbReference>
<evidence type="ECO:0000256" key="3">
    <source>
        <dbReference type="ARBA" id="ARBA00022801"/>
    </source>
</evidence>
<dbReference type="GO" id="GO:0006226">
    <property type="term" value="P:dUMP biosynthetic process"/>
    <property type="evidence" value="ECO:0007669"/>
    <property type="project" value="InterPro"/>
</dbReference>
<accession>I0GVE9</accession>
<dbReference type="InterPro" id="IPR008181">
    <property type="entry name" value="dUTPase"/>
</dbReference>
<dbReference type="Pfam" id="PF00692">
    <property type="entry name" value="dUTPase"/>
    <property type="match status" value="1"/>
</dbReference>
<dbReference type="InterPro" id="IPR033704">
    <property type="entry name" value="dUTPase_trimeric"/>
</dbReference>
<comment type="catalytic activity">
    <reaction evidence="5">
        <text>dUTP + H2O = dUMP + diphosphate + H(+)</text>
        <dbReference type="Rhea" id="RHEA:10248"/>
        <dbReference type="ChEBI" id="CHEBI:15377"/>
        <dbReference type="ChEBI" id="CHEBI:15378"/>
        <dbReference type="ChEBI" id="CHEBI:33019"/>
        <dbReference type="ChEBI" id="CHEBI:61555"/>
        <dbReference type="ChEBI" id="CHEBI:246422"/>
        <dbReference type="EC" id="3.6.1.23"/>
    </reaction>
</comment>
<sequence length="207" mass="22777">MEKFAAENIMHLLMEATQRSIKKTINEAARAGLPKGQVERLAQLEMAEHRGLIDEMHELVKNPRGFEVAHGFEDKGVKLPKRATILSAGYDFRALSDVTIEPHKTAKVETGVKAYMMGDEALMLYPRSSMGIKRGINLANGVAVIDADYYNNKDNDGHIIICLYNMTDNPQVIKAGERIAQGVFTKYHTAGDIPCNIRTGGTGSTDA</sequence>
<evidence type="ECO:0000259" key="6">
    <source>
        <dbReference type="Pfam" id="PF00692"/>
    </source>
</evidence>
<dbReference type="EC" id="3.6.1.23" evidence="2"/>
<dbReference type="PATRIC" id="fig|927704.6.peg.3500"/>
<dbReference type="GO" id="GO:0000287">
    <property type="term" value="F:magnesium ion binding"/>
    <property type="evidence" value="ECO:0007669"/>
    <property type="project" value="InterPro"/>
</dbReference>
<name>I0GVE9_SELRL</name>